<evidence type="ECO:0000313" key="1">
    <source>
        <dbReference type="EMBL" id="OJA09969.1"/>
    </source>
</evidence>
<sequence length="39" mass="4557">MAMLHQINWCSSKWFLEHRQSADIYLAIKQFGDVHVGVP</sequence>
<evidence type="ECO:0000313" key="2">
    <source>
        <dbReference type="Proteomes" id="UP000183567"/>
    </source>
</evidence>
<accession>A0A1J8Q8I3</accession>
<dbReference type="AlphaFoldDB" id="A0A1J8Q8I3"/>
<dbReference type="EMBL" id="LVVM01005679">
    <property type="protein sequence ID" value="OJA09969.1"/>
    <property type="molecule type" value="Genomic_DNA"/>
</dbReference>
<dbReference type="Proteomes" id="UP000183567">
    <property type="component" value="Unassembled WGS sequence"/>
</dbReference>
<gene>
    <name evidence="1" type="ORF">AZE42_07163</name>
</gene>
<comment type="caution">
    <text evidence="1">The sequence shown here is derived from an EMBL/GenBank/DDBJ whole genome shotgun (WGS) entry which is preliminary data.</text>
</comment>
<proteinExistence type="predicted"/>
<organism evidence="1 2">
    <name type="scientific">Rhizopogon vesiculosus</name>
    <dbReference type="NCBI Taxonomy" id="180088"/>
    <lineage>
        <taxon>Eukaryota</taxon>
        <taxon>Fungi</taxon>
        <taxon>Dikarya</taxon>
        <taxon>Basidiomycota</taxon>
        <taxon>Agaricomycotina</taxon>
        <taxon>Agaricomycetes</taxon>
        <taxon>Agaricomycetidae</taxon>
        <taxon>Boletales</taxon>
        <taxon>Suillineae</taxon>
        <taxon>Rhizopogonaceae</taxon>
        <taxon>Rhizopogon</taxon>
    </lineage>
</organism>
<name>A0A1J8Q8I3_9AGAM</name>
<reference evidence="1 2" key="1">
    <citation type="submission" date="2016-03" db="EMBL/GenBank/DDBJ databases">
        <title>Comparative genomics of the ectomycorrhizal sister species Rhizopogon vinicolor and Rhizopogon vesiculosus (Basidiomycota: Boletales) reveals a divergence of the mating type B locus.</title>
        <authorList>
            <person name="Mujic A.B."/>
            <person name="Kuo A."/>
            <person name="Tritt A."/>
            <person name="Lipzen A."/>
            <person name="Chen C."/>
            <person name="Johnson J."/>
            <person name="Sharma A."/>
            <person name="Barry K."/>
            <person name="Grigoriev I.V."/>
            <person name="Spatafora J.W."/>
        </authorList>
    </citation>
    <scope>NUCLEOTIDE SEQUENCE [LARGE SCALE GENOMIC DNA]</scope>
    <source>
        <strain evidence="1 2">AM-OR11-056</strain>
    </source>
</reference>
<protein>
    <submittedName>
        <fullName evidence="1">Uncharacterized protein</fullName>
    </submittedName>
</protein>
<keyword evidence="2" id="KW-1185">Reference proteome</keyword>